<evidence type="ECO:0000313" key="3">
    <source>
        <dbReference type="Proteomes" id="UP000078540"/>
    </source>
</evidence>
<proteinExistence type="predicted"/>
<dbReference type="GO" id="GO:0005758">
    <property type="term" value="C:mitochondrial intermembrane space"/>
    <property type="evidence" value="ECO:0007669"/>
    <property type="project" value="InterPro"/>
</dbReference>
<dbReference type="InterPro" id="IPR037365">
    <property type="entry name" value="Slowmo/Ups"/>
</dbReference>
<gene>
    <name evidence="2" type="ORF">ALC53_08898</name>
</gene>
<dbReference type="Proteomes" id="UP000078540">
    <property type="component" value="Unassembled WGS sequence"/>
</dbReference>
<dbReference type="EMBL" id="KQ976558">
    <property type="protein sequence ID" value="KYM80729.1"/>
    <property type="molecule type" value="Genomic_DNA"/>
</dbReference>
<dbReference type="PANTHER" id="PTHR11158">
    <property type="entry name" value="MSF1/PX19 RELATED"/>
    <property type="match status" value="1"/>
</dbReference>
<accession>A0A195B962</accession>
<dbReference type="PROSITE" id="PS50904">
    <property type="entry name" value="PRELI_MSF1"/>
    <property type="match status" value="1"/>
</dbReference>
<dbReference type="AlphaFoldDB" id="A0A195B962"/>
<dbReference type="Pfam" id="PF04707">
    <property type="entry name" value="PRELI"/>
    <property type="match status" value="1"/>
</dbReference>
<dbReference type="InterPro" id="IPR006797">
    <property type="entry name" value="PRELI/MSF1_dom"/>
</dbReference>
<dbReference type="STRING" id="520822.A0A195B962"/>
<organism evidence="2 3">
    <name type="scientific">Atta colombica</name>
    <dbReference type="NCBI Taxonomy" id="520822"/>
    <lineage>
        <taxon>Eukaryota</taxon>
        <taxon>Metazoa</taxon>
        <taxon>Ecdysozoa</taxon>
        <taxon>Arthropoda</taxon>
        <taxon>Hexapoda</taxon>
        <taxon>Insecta</taxon>
        <taxon>Pterygota</taxon>
        <taxon>Neoptera</taxon>
        <taxon>Endopterygota</taxon>
        <taxon>Hymenoptera</taxon>
        <taxon>Apocrita</taxon>
        <taxon>Aculeata</taxon>
        <taxon>Formicoidea</taxon>
        <taxon>Formicidae</taxon>
        <taxon>Myrmicinae</taxon>
        <taxon>Atta</taxon>
    </lineage>
</organism>
<evidence type="ECO:0000313" key="2">
    <source>
        <dbReference type="EMBL" id="KYM80729.1"/>
    </source>
</evidence>
<feature type="domain" description="PRELI/MSF1" evidence="1">
    <location>
        <begin position="1"/>
        <end position="117"/>
    </location>
</feature>
<evidence type="ECO:0000259" key="1">
    <source>
        <dbReference type="PROSITE" id="PS50904"/>
    </source>
</evidence>
<keyword evidence="3" id="KW-1185">Reference proteome</keyword>
<sequence length="117" mass="13169">MIDLITQITRLIKVGDLYNHITFIIHTIFDANQFCVSTNENTLTFGNYIAVDEAVRYTPHPDDPTKTLLTQEAVVTVRGVPLTNYMEDLLASKISFNASKVSDLLMLRNLSCIYATL</sequence>
<reference evidence="2 3" key="1">
    <citation type="submission" date="2015-09" db="EMBL/GenBank/DDBJ databases">
        <title>Atta colombica WGS genome.</title>
        <authorList>
            <person name="Nygaard S."/>
            <person name="Hu H."/>
            <person name="Boomsma J."/>
            <person name="Zhang G."/>
        </authorList>
    </citation>
    <scope>NUCLEOTIDE SEQUENCE [LARGE SCALE GENOMIC DNA]</scope>
    <source>
        <strain evidence="2">Treedump-2</strain>
        <tissue evidence="2">Whole body</tissue>
    </source>
</reference>
<name>A0A195B962_9HYME</name>
<protein>
    <submittedName>
        <fullName evidence="2">Protein slowmo like protein 2</fullName>
    </submittedName>
</protein>